<feature type="region of interest" description="Disordered" evidence="1">
    <location>
        <begin position="456"/>
        <end position="508"/>
    </location>
</feature>
<protein>
    <submittedName>
        <fullName evidence="2">Uncharacterized protein</fullName>
    </submittedName>
</protein>
<feature type="compositionally biased region" description="Polar residues" evidence="1">
    <location>
        <begin position="603"/>
        <end position="612"/>
    </location>
</feature>
<sequence length="642" mass="75450">MRTGVKRSTSSRSEPSRRYHNLLYIPFESGYESSSGISASSSTTLAPIEYVIYPIGLRKDQVRRLEDDYQRFTHIYQNILIRLDKLETLLLDAERVLDLTRISQVQEELRSVRTQLDEILNLGQELVSKSEKYSRLVAPDIETITRKFEELQRRIQIIQETQERRTHEEEQQQQQQQNTSTTTTTTTTTNNIPVDQSDGVRQEYYSEKRYNRTERKTHHRSPSESSDISTAQGVIDDDFKKKYLRCLAYMKLIERLYENQEDSDEDSDTKHRRLSRRDRTIRDRPEYEEIERIIRETEERAYIIEKTDVEQARRIREKINRLRDCLESLKSRSDHYQNGDEVFRYNERYEEHVRTAERTVPKEREFDSDFIFDIDDTRSVISEPAPHHNAKYRKTVHSLERYRTDDNARYIPSHEDYQLQPLLRVRSLKAIDHRTLSAPSSPILQPRYRSYERSNVQYTKQSSNQQGYQDNCQSSISKSASMPNGGFPLQQNLLPYPPPPPNFYPNQPMTYRERIIDKHVAERSTSRGESHRQHHQESSGHIQQQQQQQQQARSASASGQTQTLNRTIPVRYETSNTNATLASSNSFRQMNASNHEEHPSYFHSEQQASSSNAGGGAYRQQYFEQQTHSPQTVGRHPTRIAN</sequence>
<evidence type="ECO:0000313" key="2">
    <source>
        <dbReference type="EMBL" id="CAF1590414.1"/>
    </source>
</evidence>
<feature type="compositionally biased region" description="Basic and acidic residues" evidence="1">
    <location>
        <begin position="198"/>
        <end position="214"/>
    </location>
</feature>
<feature type="compositionally biased region" description="Polar residues" evidence="1">
    <location>
        <begin position="622"/>
        <end position="632"/>
    </location>
</feature>
<evidence type="ECO:0000256" key="1">
    <source>
        <dbReference type="SAM" id="MobiDB-lite"/>
    </source>
</evidence>
<name>A0A815ZXP2_ADIRI</name>
<dbReference type="EMBL" id="CAJNOR010006259">
    <property type="protein sequence ID" value="CAF1590414.1"/>
    <property type="molecule type" value="Genomic_DNA"/>
</dbReference>
<feature type="region of interest" description="Disordered" evidence="1">
    <location>
        <begin position="596"/>
        <end position="642"/>
    </location>
</feature>
<reference evidence="2" key="1">
    <citation type="submission" date="2021-02" db="EMBL/GenBank/DDBJ databases">
        <authorList>
            <person name="Nowell W R."/>
        </authorList>
    </citation>
    <scope>NUCLEOTIDE SEQUENCE</scope>
</reference>
<dbReference type="AlphaFoldDB" id="A0A815ZXP2"/>
<accession>A0A815ZXP2</accession>
<feature type="region of interest" description="Disordered" evidence="1">
    <location>
        <begin position="522"/>
        <end position="583"/>
    </location>
</feature>
<dbReference type="SUPFAM" id="SSF46966">
    <property type="entry name" value="Spectrin repeat"/>
    <property type="match status" value="1"/>
</dbReference>
<feature type="compositionally biased region" description="Low complexity" evidence="1">
    <location>
        <begin position="539"/>
        <end position="562"/>
    </location>
</feature>
<gene>
    <name evidence="2" type="ORF">XAT740_LOCUS46500</name>
</gene>
<proteinExistence type="predicted"/>
<comment type="caution">
    <text evidence="2">The sequence shown here is derived from an EMBL/GenBank/DDBJ whole genome shotgun (WGS) entry which is preliminary data.</text>
</comment>
<feature type="compositionally biased region" description="Basic and acidic residues" evidence="1">
    <location>
        <begin position="522"/>
        <end position="538"/>
    </location>
</feature>
<feature type="compositionally biased region" description="Low complexity" evidence="1">
    <location>
        <begin position="574"/>
        <end position="583"/>
    </location>
</feature>
<dbReference type="Proteomes" id="UP000663828">
    <property type="component" value="Unassembled WGS sequence"/>
</dbReference>
<feature type="region of interest" description="Disordered" evidence="1">
    <location>
        <begin position="162"/>
        <end position="229"/>
    </location>
</feature>
<evidence type="ECO:0000313" key="3">
    <source>
        <dbReference type="Proteomes" id="UP000663828"/>
    </source>
</evidence>
<keyword evidence="3" id="KW-1185">Reference proteome</keyword>
<organism evidence="2 3">
    <name type="scientific">Adineta ricciae</name>
    <name type="common">Rotifer</name>
    <dbReference type="NCBI Taxonomy" id="249248"/>
    <lineage>
        <taxon>Eukaryota</taxon>
        <taxon>Metazoa</taxon>
        <taxon>Spiralia</taxon>
        <taxon>Gnathifera</taxon>
        <taxon>Rotifera</taxon>
        <taxon>Eurotatoria</taxon>
        <taxon>Bdelloidea</taxon>
        <taxon>Adinetida</taxon>
        <taxon>Adinetidae</taxon>
        <taxon>Adineta</taxon>
    </lineage>
</organism>
<feature type="compositionally biased region" description="Low complexity" evidence="1">
    <location>
        <begin position="172"/>
        <end position="189"/>
    </location>
</feature>
<feature type="compositionally biased region" description="Polar residues" evidence="1">
    <location>
        <begin position="456"/>
        <end position="482"/>
    </location>
</feature>